<reference evidence="2 3" key="1">
    <citation type="submission" date="2017-02" db="EMBL/GenBank/DDBJ databases">
        <authorList>
            <person name="Peterson S.W."/>
        </authorList>
    </citation>
    <scope>NUCLEOTIDE SEQUENCE [LARGE SCALE GENOMIC DNA]</scope>
    <source>
        <strain evidence="2 3">DSM 25262</strain>
    </source>
</reference>
<gene>
    <name evidence="2" type="ORF">SAMN05660236_5867</name>
</gene>
<dbReference type="AlphaFoldDB" id="A0A1T5MN77"/>
<dbReference type="PROSITE" id="PS50853">
    <property type="entry name" value="FN3"/>
    <property type="match status" value="1"/>
</dbReference>
<organism evidence="2 3">
    <name type="scientific">Ohtaekwangia koreensis</name>
    <dbReference type="NCBI Taxonomy" id="688867"/>
    <lineage>
        <taxon>Bacteria</taxon>
        <taxon>Pseudomonadati</taxon>
        <taxon>Bacteroidota</taxon>
        <taxon>Cytophagia</taxon>
        <taxon>Cytophagales</taxon>
        <taxon>Fulvivirgaceae</taxon>
        <taxon>Ohtaekwangia</taxon>
    </lineage>
</organism>
<evidence type="ECO:0000259" key="1">
    <source>
        <dbReference type="PROSITE" id="PS50853"/>
    </source>
</evidence>
<dbReference type="EMBL" id="FUZU01000005">
    <property type="protein sequence ID" value="SKC89503.1"/>
    <property type="molecule type" value="Genomic_DNA"/>
</dbReference>
<sequence length="447" mass="51090">MKNIYLYFKRWKGCYRAIIYIFAIGCSVPETDFIKPIPVAIEASDIQSTSFVANWKPVLGSSVYIVDVSIDPLFSSYVTGYQSREIEGNALQVTGLAAEVTYYYRVRGQKEHTFSDNSNVIAVTTAALNSPVASQPTATQVFNFTANWTAIEEAASYLIEVATDPDFNNILPGYNALEVVGLSLEVKGLDYTKSYYYRVKSKRLEKTSGYSNIIAVKPCVSEQCKLSKITYSSDFIITFLYENGGRLSTIDIMYYGDQYDYNVGYADNGLADTVLFFINGEMYEKHALTYNSSGNLATVYLYDYDDVQFAVKDYIYNELQQIVGFRNYKDESRTSFYKYQDYEVDEAGNVVKILDENGTQKGELRYDEHFNPKMLIPEALRPYIWDFFSGFDVVPYSRINNPIYAKGNFQADYDEEEVFIYDLNECNVALARKGFYKLTYEFTGCDF</sequence>
<dbReference type="SUPFAM" id="SSF49265">
    <property type="entry name" value="Fibronectin type III"/>
    <property type="match status" value="1"/>
</dbReference>
<proteinExistence type="predicted"/>
<evidence type="ECO:0000313" key="3">
    <source>
        <dbReference type="Proteomes" id="UP000190961"/>
    </source>
</evidence>
<dbReference type="Gene3D" id="2.60.40.10">
    <property type="entry name" value="Immunoglobulins"/>
    <property type="match status" value="2"/>
</dbReference>
<protein>
    <recommendedName>
        <fullName evidence="1">Fibronectin type-III domain-containing protein</fullName>
    </recommendedName>
</protein>
<feature type="domain" description="Fibronectin type-III" evidence="1">
    <location>
        <begin position="37"/>
        <end position="128"/>
    </location>
</feature>
<accession>A0A1T5MN77</accession>
<keyword evidence="3" id="KW-1185">Reference proteome</keyword>
<evidence type="ECO:0000313" key="2">
    <source>
        <dbReference type="EMBL" id="SKC89503.1"/>
    </source>
</evidence>
<name>A0A1T5MN77_9BACT</name>
<dbReference type="Proteomes" id="UP000190961">
    <property type="component" value="Unassembled WGS sequence"/>
</dbReference>
<dbReference type="SMART" id="SM00060">
    <property type="entry name" value="FN3"/>
    <property type="match status" value="1"/>
</dbReference>
<dbReference type="STRING" id="688867.SAMN05660236_5867"/>
<dbReference type="InterPro" id="IPR013783">
    <property type="entry name" value="Ig-like_fold"/>
</dbReference>
<dbReference type="RefSeq" id="WP_079690359.1">
    <property type="nucleotide sequence ID" value="NZ_FUZU01000005.1"/>
</dbReference>
<dbReference type="OrthoDB" id="9803616at2"/>
<dbReference type="InterPro" id="IPR036116">
    <property type="entry name" value="FN3_sf"/>
</dbReference>
<dbReference type="CDD" id="cd00063">
    <property type="entry name" value="FN3"/>
    <property type="match status" value="1"/>
</dbReference>
<dbReference type="InterPro" id="IPR003961">
    <property type="entry name" value="FN3_dom"/>
</dbReference>